<sequence>MSVAIISFDGPTLDLYRSQNERESFKSWDDLKQKMLARFRTIKDAFLQSVVLEETFMNGLSPWLKTEVEILESQGSAQMMKLTLKIENKERVRKECGLSSVYGSEFQYNLPKAKEGTETKAVAATTSGNIPMRTVTLRGVTTADN</sequence>
<gene>
    <name evidence="1" type="ORF">E5676_scaffold143G001980</name>
</gene>
<evidence type="ECO:0000313" key="1">
    <source>
        <dbReference type="EMBL" id="TYK04975.1"/>
    </source>
</evidence>
<dbReference type="Proteomes" id="UP000321947">
    <property type="component" value="Unassembled WGS sequence"/>
</dbReference>
<organism evidence="1 2">
    <name type="scientific">Cucumis melo var. makuwa</name>
    <name type="common">Oriental melon</name>
    <dbReference type="NCBI Taxonomy" id="1194695"/>
    <lineage>
        <taxon>Eukaryota</taxon>
        <taxon>Viridiplantae</taxon>
        <taxon>Streptophyta</taxon>
        <taxon>Embryophyta</taxon>
        <taxon>Tracheophyta</taxon>
        <taxon>Spermatophyta</taxon>
        <taxon>Magnoliopsida</taxon>
        <taxon>eudicotyledons</taxon>
        <taxon>Gunneridae</taxon>
        <taxon>Pentapetalae</taxon>
        <taxon>rosids</taxon>
        <taxon>fabids</taxon>
        <taxon>Cucurbitales</taxon>
        <taxon>Cucurbitaceae</taxon>
        <taxon>Benincaseae</taxon>
        <taxon>Cucumis</taxon>
    </lineage>
</organism>
<proteinExistence type="predicted"/>
<name>A0A5D3C0T6_CUCMM</name>
<reference evidence="1 2" key="1">
    <citation type="submission" date="2019-08" db="EMBL/GenBank/DDBJ databases">
        <title>Draft genome sequences of two oriental melons (Cucumis melo L. var makuwa).</title>
        <authorList>
            <person name="Kwon S.-Y."/>
        </authorList>
    </citation>
    <scope>NUCLEOTIDE SEQUENCE [LARGE SCALE GENOMIC DNA]</scope>
    <source>
        <strain evidence="2">cv. Chang Bougi</strain>
        <tissue evidence="1">Leaf</tissue>
    </source>
</reference>
<dbReference type="EMBL" id="SSTD01014011">
    <property type="protein sequence ID" value="TYK04975.1"/>
    <property type="molecule type" value="Genomic_DNA"/>
</dbReference>
<evidence type="ECO:0000313" key="2">
    <source>
        <dbReference type="Proteomes" id="UP000321947"/>
    </source>
</evidence>
<dbReference type="AlphaFoldDB" id="A0A5D3C0T6"/>
<protein>
    <submittedName>
        <fullName evidence="1">Transposon Tf2-1 polyprotein isoform X1</fullName>
    </submittedName>
</protein>
<comment type="caution">
    <text evidence="1">The sequence shown here is derived from an EMBL/GenBank/DDBJ whole genome shotgun (WGS) entry which is preliminary data.</text>
</comment>
<accession>A0A5D3C0T6</accession>